<evidence type="ECO:0000313" key="19">
    <source>
        <dbReference type="Proteomes" id="UP000515960"/>
    </source>
</evidence>
<keyword evidence="11 15" id="KW-0456">Lyase</keyword>
<dbReference type="Pfam" id="PF06831">
    <property type="entry name" value="H2TH"/>
    <property type="match status" value="1"/>
</dbReference>
<dbReference type="InterPro" id="IPR010663">
    <property type="entry name" value="Znf_FPG/IleRS"/>
</dbReference>
<keyword evidence="5 15" id="KW-0227">DNA damage</keyword>
<feature type="domain" description="Formamidopyrimidine-DNA glycosylase catalytic" evidence="17">
    <location>
        <begin position="2"/>
        <end position="115"/>
    </location>
</feature>
<dbReference type="InterPro" id="IPR012319">
    <property type="entry name" value="FPG_cat"/>
</dbReference>
<evidence type="ECO:0000256" key="14">
    <source>
        <dbReference type="ARBA" id="ARBA00044632"/>
    </source>
</evidence>
<dbReference type="NCBIfam" id="NF002211">
    <property type="entry name" value="PRK01103.1"/>
    <property type="match status" value="1"/>
</dbReference>
<evidence type="ECO:0000256" key="2">
    <source>
        <dbReference type="ARBA" id="ARBA00009409"/>
    </source>
</evidence>
<reference evidence="18 19" key="1">
    <citation type="submission" date="2020-08" db="EMBL/GenBank/DDBJ databases">
        <authorList>
            <person name="Liu C."/>
            <person name="Sun Q."/>
        </authorList>
    </citation>
    <scope>NUCLEOTIDE SEQUENCE [LARGE SCALE GENOMIC DNA]</scope>
    <source>
        <strain evidence="18 19">NSJ-62</strain>
    </source>
</reference>
<feature type="active site" description="Proton donor" evidence="15">
    <location>
        <position position="3"/>
    </location>
</feature>
<sequence>MPELPEVETVRRILEPQLAGRTVGTVEVYNEQIIAHPKAELFMALLQGQTIQKISRRGKFLTLHFESGDRLSLHLRMTGQLLVMPKGEPLEKHTHLILSLSDSNQLRYIDVRRFGRFWYFQKGETDTLTGQDALGPEPTDPILAADYLKSKLGRRKKTIKEMLHDQTVVAGIGNIYSDEILFVAGIYPGAKCDALSDADWERLASAIPEVILWGIDADQMTPEEYLRGKGKEYRNAEHLRVYGRAGQPCPACGEALCRKVIGGRSSTYCPNCQKAFPAGAGSLQVKSQGDNQA</sequence>
<dbReference type="Gene3D" id="1.10.8.50">
    <property type="match status" value="1"/>
</dbReference>
<dbReference type="EC" id="4.2.99.18" evidence="15"/>
<feature type="active site" description="Proton donor; for delta-elimination activity" evidence="15">
    <location>
        <position position="264"/>
    </location>
</feature>
<dbReference type="GO" id="GO:0140078">
    <property type="term" value="F:class I DNA-(apurinic or apyrimidinic site) endonuclease activity"/>
    <property type="evidence" value="ECO:0007669"/>
    <property type="project" value="UniProtKB-EC"/>
</dbReference>
<keyword evidence="7 15" id="KW-0378">Hydrolase</keyword>
<dbReference type="SMART" id="SM01232">
    <property type="entry name" value="H2TH"/>
    <property type="match status" value="1"/>
</dbReference>
<dbReference type="InterPro" id="IPR010979">
    <property type="entry name" value="Ribosomal_uS13-like_H2TH"/>
</dbReference>
<accession>A0A7G9B2S1</accession>
<keyword evidence="9 15" id="KW-0238">DNA-binding</keyword>
<feature type="binding site" evidence="15">
    <location>
        <position position="93"/>
    </location>
    <ligand>
        <name>DNA</name>
        <dbReference type="ChEBI" id="CHEBI:16991"/>
    </ligand>
</feature>
<comment type="function">
    <text evidence="15">Involved in base excision repair of DNA damaged by oxidation or by mutagenic agents. Acts as DNA glycosylase that recognizes and removes damaged bases. Has a preference for oxidized purines, such as 7,8-dihydro-8-oxoguanine (8-oxoG). Has AP (apurinic/apyrimidinic) lyase activity and introduces nicks in the DNA strand. Cleaves the DNA backbone by beta-delta elimination to generate a single-strand break at the site of the removed base with both 3'- and 5'-phosphates.</text>
</comment>
<dbReference type="Pfam" id="PF06827">
    <property type="entry name" value="zf-FPG_IleRS"/>
    <property type="match status" value="1"/>
</dbReference>
<dbReference type="SUPFAM" id="SSF46946">
    <property type="entry name" value="S13-like H2TH domain"/>
    <property type="match status" value="1"/>
</dbReference>
<dbReference type="NCBIfam" id="TIGR00577">
    <property type="entry name" value="fpg"/>
    <property type="match status" value="1"/>
</dbReference>
<dbReference type="EMBL" id="CP060490">
    <property type="protein sequence ID" value="QNL43852.1"/>
    <property type="molecule type" value="Genomic_DNA"/>
</dbReference>
<evidence type="ECO:0000256" key="3">
    <source>
        <dbReference type="ARBA" id="ARBA00011245"/>
    </source>
</evidence>
<evidence type="ECO:0000256" key="13">
    <source>
        <dbReference type="ARBA" id="ARBA00023295"/>
    </source>
</evidence>
<dbReference type="CDD" id="cd08966">
    <property type="entry name" value="EcFpg-like_N"/>
    <property type="match status" value="1"/>
</dbReference>
<dbReference type="Pfam" id="PF01149">
    <property type="entry name" value="Fapy_DNA_glyco"/>
    <property type="match status" value="1"/>
</dbReference>
<evidence type="ECO:0000256" key="9">
    <source>
        <dbReference type="ARBA" id="ARBA00023125"/>
    </source>
</evidence>
<evidence type="ECO:0000256" key="8">
    <source>
        <dbReference type="ARBA" id="ARBA00022833"/>
    </source>
</evidence>
<dbReference type="InterPro" id="IPR015886">
    <property type="entry name" value="H2TH_FPG"/>
</dbReference>
<dbReference type="GO" id="GO:0003684">
    <property type="term" value="F:damaged DNA binding"/>
    <property type="evidence" value="ECO:0007669"/>
    <property type="project" value="InterPro"/>
</dbReference>
<dbReference type="InterPro" id="IPR035937">
    <property type="entry name" value="FPG_N"/>
</dbReference>
<dbReference type="SUPFAM" id="SSF57716">
    <property type="entry name" value="Glucocorticoid receptor-like (DNA-binding domain)"/>
    <property type="match status" value="1"/>
</dbReference>
<comment type="catalytic activity">
    <reaction evidence="1 15">
        <text>Hydrolysis of DNA containing ring-opened 7-methylguanine residues, releasing 2,6-diamino-4-hydroxy-5-(N-methyl)formamidopyrimidine.</text>
        <dbReference type="EC" id="3.2.2.23"/>
    </reaction>
</comment>
<evidence type="ECO:0000256" key="11">
    <source>
        <dbReference type="ARBA" id="ARBA00023239"/>
    </source>
</evidence>
<keyword evidence="12 15" id="KW-0511">Multifunctional enzyme</keyword>
<proteinExistence type="inferred from homology"/>
<evidence type="ECO:0000256" key="5">
    <source>
        <dbReference type="ARBA" id="ARBA00022763"/>
    </source>
</evidence>
<dbReference type="GO" id="GO:0008270">
    <property type="term" value="F:zinc ion binding"/>
    <property type="evidence" value="ECO:0007669"/>
    <property type="project" value="UniProtKB-UniRule"/>
</dbReference>
<dbReference type="SUPFAM" id="SSF81624">
    <property type="entry name" value="N-terminal domain of MutM-like DNA repair proteins"/>
    <property type="match status" value="1"/>
</dbReference>
<dbReference type="FunFam" id="1.10.8.50:FF:000003">
    <property type="entry name" value="Formamidopyrimidine-DNA glycosylase"/>
    <property type="match status" value="1"/>
</dbReference>
<dbReference type="Gene3D" id="3.20.190.10">
    <property type="entry name" value="MutM-like, N-terminal"/>
    <property type="match status" value="1"/>
</dbReference>
<comment type="catalytic activity">
    <reaction evidence="14 15">
        <text>2'-deoxyribonucleotide-(2'-deoxyribose 5'-phosphate)-2'-deoxyribonucleotide-DNA = a 3'-end 2'-deoxyribonucleotide-(2,3-dehydro-2,3-deoxyribose 5'-phosphate)-DNA + a 5'-end 5'-phospho-2'-deoxyribonucleoside-DNA + H(+)</text>
        <dbReference type="Rhea" id="RHEA:66592"/>
        <dbReference type="Rhea" id="RHEA-COMP:13180"/>
        <dbReference type="Rhea" id="RHEA-COMP:16897"/>
        <dbReference type="Rhea" id="RHEA-COMP:17067"/>
        <dbReference type="ChEBI" id="CHEBI:15378"/>
        <dbReference type="ChEBI" id="CHEBI:136412"/>
        <dbReference type="ChEBI" id="CHEBI:157695"/>
        <dbReference type="ChEBI" id="CHEBI:167181"/>
        <dbReference type="EC" id="4.2.99.18"/>
    </reaction>
</comment>
<dbReference type="EC" id="3.2.2.23" evidence="15"/>
<dbReference type="GO" id="GO:0034039">
    <property type="term" value="F:8-oxo-7,8-dihydroguanine DNA N-glycosylase activity"/>
    <property type="evidence" value="ECO:0007669"/>
    <property type="project" value="TreeGrafter"/>
</dbReference>
<evidence type="ECO:0000256" key="1">
    <source>
        <dbReference type="ARBA" id="ARBA00001668"/>
    </source>
</evidence>
<evidence type="ECO:0000256" key="12">
    <source>
        <dbReference type="ARBA" id="ARBA00023268"/>
    </source>
</evidence>
<keyword evidence="6 15" id="KW-0863">Zinc-finger</keyword>
<dbReference type="PANTHER" id="PTHR22993:SF9">
    <property type="entry name" value="FORMAMIDOPYRIMIDINE-DNA GLYCOSYLASE"/>
    <property type="match status" value="1"/>
</dbReference>
<dbReference type="KEGG" id="ohi:H8790_10365"/>
<keyword evidence="13 15" id="KW-0326">Glycosidase</keyword>
<evidence type="ECO:0000313" key="18">
    <source>
        <dbReference type="EMBL" id="QNL43852.1"/>
    </source>
</evidence>
<dbReference type="InterPro" id="IPR015887">
    <property type="entry name" value="DNA_glyclase_Znf_dom_DNA_BS"/>
</dbReference>
<protein>
    <recommendedName>
        <fullName evidence="15">Formamidopyrimidine-DNA glycosylase</fullName>
        <shortName evidence="15">Fapy-DNA glycosylase</shortName>
        <ecNumber evidence="15">3.2.2.23</ecNumber>
    </recommendedName>
    <alternativeName>
        <fullName evidence="15">DNA-(apurinic or apyrimidinic site) lyase MutM</fullName>
        <shortName evidence="15">AP lyase MutM</shortName>
        <ecNumber evidence="15">4.2.99.18</ecNumber>
    </alternativeName>
</protein>
<dbReference type="PROSITE" id="PS01242">
    <property type="entry name" value="ZF_FPG_1"/>
    <property type="match status" value="1"/>
</dbReference>
<feature type="domain" description="FPG-type" evidence="16">
    <location>
        <begin position="240"/>
        <end position="274"/>
    </location>
</feature>
<dbReference type="RefSeq" id="WP_187332443.1">
    <property type="nucleotide sequence ID" value="NZ_CP060490.1"/>
</dbReference>
<dbReference type="Proteomes" id="UP000515960">
    <property type="component" value="Chromosome"/>
</dbReference>
<dbReference type="HAMAP" id="MF_00103">
    <property type="entry name" value="Fapy_DNA_glycosyl"/>
    <property type="match status" value="1"/>
</dbReference>
<dbReference type="PROSITE" id="PS51066">
    <property type="entry name" value="ZF_FPG_2"/>
    <property type="match status" value="1"/>
</dbReference>
<dbReference type="SMART" id="SM00898">
    <property type="entry name" value="Fapy_DNA_glyco"/>
    <property type="match status" value="1"/>
</dbReference>
<evidence type="ECO:0000256" key="6">
    <source>
        <dbReference type="ARBA" id="ARBA00022771"/>
    </source>
</evidence>
<dbReference type="InterPro" id="IPR000214">
    <property type="entry name" value="Znf_DNA_glyclase/AP_lyase"/>
</dbReference>
<evidence type="ECO:0000256" key="15">
    <source>
        <dbReference type="HAMAP-Rule" id="MF_00103"/>
    </source>
</evidence>
<comment type="subunit">
    <text evidence="3 15">Monomer.</text>
</comment>
<dbReference type="InterPro" id="IPR020629">
    <property type="entry name" value="FPG_Glyclase"/>
</dbReference>
<keyword evidence="4 15" id="KW-0479">Metal-binding</keyword>
<feature type="binding site" evidence="15">
    <location>
        <position position="155"/>
    </location>
    <ligand>
        <name>DNA</name>
        <dbReference type="ChEBI" id="CHEBI:16991"/>
    </ligand>
</feature>
<dbReference type="GO" id="GO:0006284">
    <property type="term" value="P:base-excision repair"/>
    <property type="evidence" value="ECO:0007669"/>
    <property type="project" value="InterPro"/>
</dbReference>
<evidence type="ECO:0000256" key="4">
    <source>
        <dbReference type="ARBA" id="ARBA00022723"/>
    </source>
</evidence>
<dbReference type="AlphaFoldDB" id="A0A7G9B2S1"/>
<evidence type="ECO:0000259" key="17">
    <source>
        <dbReference type="PROSITE" id="PS51068"/>
    </source>
</evidence>
<feature type="binding site" evidence="15">
    <location>
        <position position="112"/>
    </location>
    <ligand>
        <name>DNA</name>
        <dbReference type="ChEBI" id="CHEBI:16991"/>
    </ligand>
</feature>
<evidence type="ECO:0000259" key="16">
    <source>
        <dbReference type="PROSITE" id="PS51066"/>
    </source>
</evidence>
<evidence type="ECO:0000256" key="7">
    <source>
        <dbReference type="ARBA" id="ARBA00022801"/>
    </source>
</evidence>
<keyword evidence="10 15" id="KW-0234">DNA repair</keyword>
<feature type="active site" description="Schiff-base intermediate with DNA" evidence="15">
    <location>
        <position position="2"/>
    </location>
</feature>
<keyword evidence="19" id="KW-1185">Reference proteome</keyword>
<organism evidence="18 19">
    <name type="scientific">Oscillibacter hominis</name>
    <dbReference type="NCBI Taxonomy" id="2763056"/>
    <lineage>
        <taxon>Bacteria</taxon>
        <taxon>Bacillati</taxon>
        <taxon>Bacillota</taxon>
        <taxon>Clostridia</taxon>
        <taxon>Eubacteriales</taxon>
        <taxon>Oscillospiraceae</taxon>
        <taxon>Oscillibacter</taxon>
    </lineage>
</organism>
<name>A0A7G9B2S1_9FIRM</name>
<comment type="cofactor">
    <cofactor evidence="15">
        <name>Zn(2+)</name>
        <dbReference type="ChEBI" id="CHEBI:29105"/>
    </cofactor>
    <text evidence="15">Binds 1 zinc ion per subunit.</text>
</comment>
<gene>
    <name evidence="15 18" type="primary">mutM</name>
    <name evidence="15" type="synonym">fpg</name>
    <name evidence="18" type="ORF">H8790_10365</name>
</gene>
<dbReference type="GO" id="GO:0003690">
    <property type="term" value="F:double-stranded DNA binding"/>
    <property type="evidence" value="ECO:0007669"/>
    <property type="project" value="UniProtKB-ARBA"/>
</dbReference>
<dbReference type="PANTHER" id="PTHR22993">
    <property type="entry name" value="FORMAMIDOPYRIMIDINE-DNA GLYCOSYLASE"/>
    <property type="match status" value="1"/>
</dbReference>
<comment type="similarity">
    <text evidence="2 15">Belongs to the FPG family.</text>
</comment>
<feature type="active site" description="Proton donor; for beta-elimination activity" evidence="15">
    <location>
        <position position="59"/>
    </location>
</feature>
<dbReference type="PROSITE" id="PS51068">
    <property type="entry name" value="FPG_CAT"/>
    <property type="match status" value="1"/>
</dbReference>
<evidence type="ECO:0000256" key="10">
    <source>
        <dbReference type="ARBA" id="ARBA00023204"/>
    </source>
</evidence>
<keyword evidence="8 15" id="KW-0862">Zinc</keyword>